<dbReference type="Gene3D" id="3.30.1360.60">
    <property type="entry name" value="Glucose permease domain IIB"/>
    <property type="match status" value="1"/>
</dbReference>
<dbReference type="InterPro" id="IPR001127">
    <property type="entry name" value="PTS_EIIA_1_perm"/>
</dbReference>
<feature type="transmembrane region" description="Helical" evidence="12">
    <location>
        <begin position="142"/>
        <end position="162"/>
    </location>
</feature>
<sequence>MDKKNQAKRILELIGGKSNVVSMMHCMTRLRVNLKDNNLVKVDELEKVDEVLKVQFKNNQLQIVIGPQVAQVYSEINLLGNFNSENANQNESEEKKGILSNFLNILSSVFVPVIPAIASAGMLKAILALVKAFNLVPVESDIFVLFNMIADVSFYFLPILLASSAAKVFNTNRTIAIVLGAALIHPTFTAFVIGGEVSKLSFFGLPIPIINYANSVIPIILSVWILSYVYKFVDKHMPNALKVIFTPTIVLLIMIPLMFIILGPLGNYVGVAISTFVGSLFSFNKLIAGFILSFLRPLLVITGMHQAFTPVIFQNLSDRGSDFLLPTMMMSTMAQFGATVAMIFKTRNKTEKAVATSASISAVLGITEPALYTVLIHNKRALFSACLGGAIGGAYISFMGIELPAFASSSIVSLPIYLQVNVPVVLSAFLISTVAGFVITFLIVKTPKKEIDVEISQTSDDSVGLFNSPLSGEIVELSKVNDQAFSTGTMGPGFAIKPTDGIVVAPFSGVVTTVFPTNHAIGLTSDEGVELLIHVGIDTVELDGKHFTPLVKTGDKISIGQELLSFDLEKIGKEYDTVVPIIFLNRELDKKNIGKISNKVEKSSYLFSL</sequence>
<keyword evidence="10 12" id="KW-0472">Membrane</keyword>
<evidence type="ECO:0000256" key="12">
    <source>
        <dbReference type="SAM" id="Phobius"/>
    </source>
</evidence>
<comment type="subcellular location">
    <subcellularLocation>
        <location evidence="1">Cell membrane</location>
        <topology evidence="1">Multi-pass membrane protein</topology>
    </subcellularLocation>
</comment>
<dbReference type="Pfam" id="PF00358">
    <property type="entry name" value="PTS_EIIA_1"/>
    <property type="match status" value="1"/>
</dbReference>
<evidence type="ECO:0000256" key="9">
    <source>
        <dbReference type="ARBA" id="ARBA00022989"/>
    </source>
</evidence>
<feature type="transmembrane region" description="Helical" evidence="12">
    <location>
        <begin position="102"/>
        <end position="130"/>
    </location>
</feature>
<keyword evidence="17" id="KW-1185">Reference proteome</keyword>
<dbReference type="NCBIfam" id="TIGR01995">
    <property type="entry name" value="PTS-II-ABC-beta"/>
    <property type="match status" value="1"/>
</dbReference>
<keyword evidence="2" id="KW-0813">Transport</keyword>
<feature type="transmembrane region" description="Helical" evidence="12">
    <location>
        <begin position="174"/>
        <end position="194"/>
    </location>
</feature>
<name>A0ABV0EPI0_9ENTE</name>
<evidence type="ECO:0000256" key="1">
    <source>
        <dbReference type="ARBA" id="ARBA00004651"/>
    </source>
</evidence>
<evidence type="ECO:0000256" key="8">
    <source>
        <dbReference type="ARBA" id="ARBA00022777"/>
    </source>
</evidence>
<evidence type="ECO:0000259" key="13">
    <source>
        <dbReference type="PROSITE" id="PS51093"/>
    </source>
</evidence>
<dbReference type="Gene3D" id="2.70.70.10">
    <property type="entry name" value="Glucose Permease (Domain IIA)"/>
    <property type="match status" value="1"/>
</dbReference>
<dbReference type="InterPro" id="IPR036878">
    <property type="entry name" value="Glu_permease_IIB"/>
</dbReference>
<proteinExistence type="predicted"/>
<dbReference type="PROSITE" id="PS01035">
    <property type="entry name" value="PTS_EIIB_TYPE_1_CYS"/>
    <property type="match status" value="1"/>
</dbReference>
<feature type="domain" description="PTS EIIC type-1" evidence="15">
    <location>
        <begin position="104"/>
        <end position="460"/>
    </location>
</feature>
<dbReference type="PANTHER" id="PTHR30175:SF1">
    <property type="entry name" value="PTS SYSTEM ARBUTIN-, CELLOBIOSE-, AND SALICIN-SPECIFIC EIIBC COMPONENT-RELATED"/>
    <property type="match status" value="1"/>
</dbReference>
<dbReference type="InterPro" id="IPR003352">
    <property type="entry name" value="PTS_EIIC"/>
</dbReference>
<evidence type="ECO:0000313" key="17">
    <source>
        <dbReference type="Proteomes" id="UP000664357"/>
    </source>
</evidence>
<evidence type="ECO:0000256" key="5">
    <source>
        <dbReference type="ARBA" id="ARBA00022679"/>
    </source>
</evidence>
<dbReference type="InterPro" id="IPR018113">
    <property type="entry name" value="PTrfase_EIIB_Cys"/>
</dbReference>
<feature type="transmembrane region" description="Helical" evidence="12">
    <location>
        <begin position="421"/>
        <end position="444"/>
    </location>
</feature>
<dbReference type="InterPro" id="IPR011297">
    <property type="entry name" value="PTS_IIABC_b_glu"/>
</dbReference>
<dbReference type="PROSITE" id="PS00371">
    <property type="entry name" value="PTS_EIIA_TYPE_1_HIS"/>
    <property type="match status" value="1"/>
</dbReference>
<accession>A0ABV0EPI0</accession>
<comment type="caution">
    <text evidence="16">The sequence shown here is derived from an EMBL/GenBank/DDBJ whole genome shotgun (WGS) entry which is preliminary data.</text>
</comment>
<evidence type="ECO:0000256" key="6">
    <source>
        <dbReference type="ARBA" id="ARBA00022683"/>
    </source>
</evidence>
<dbReference type="SUPFAM" id="SSF55604">
    <property type="entry name" value="Glucose permease domain IIB"/>
    <property type="match status" value="1"/>
</dbReference>
<feature type="transmembrane region" description="Helical" evidence="12">
    <location>
        <begin position="381"/>
        <end position="401"/>
    </location>
</feature>
<evidence type="ECO:0000256" key="7">
    <source>
        <dbReference type="ARBA" id="ARBA00022692"/>
    </source>
</evidence>
<evidence type="ECO:0000256" key="2">
    <source>
        <dbReference type="ARBA" id="ARBA00022448"/>
    </source>
</evidence>
<dbReference type="Proteomes" id="UP000664357">
    <property type="component" value="Unassembled WGS sequence"/>
</dbReference>
<evidence type="ECO:0000256" key="10">
    <source>
        <dbReference type="ARBA" id="ARBA00023136"/>
    </source>
</evidence>
<evidence type="ECO:0000259" key="15">
    <source>
        <dbReference type="PROSITE" id="PS51103"/>
    </source>
</evidence>
<dbReference type="Pfam" id="PF02378">
    <property type="entry name" value="PTS_EIIC"/>
    <property type="match status" value="1"/>
</dbReference>
<evidence type="ECO:0000256" key="4">
    <source>
        <dbReference type="ARBA" id="ARBA00022597"/>
    </source>
</evidence>
<dbReference type="RefSeq" id="WP_207704997.1">
    <property type="nucleotide sequence ID" value="NZ_JAFREL020000001.1"/>
</dbReference>
<feature type="transmembrane region" description="Helical" evidence="12">
    <location>
        <begin position="268"/>
        <end position="291"/>
    </location>
</feature>
<keyword evidence="3" id="KW-1003">Cell membrane</keyword>
<dbReference type="SUPFAM" id="SSF51261">
    <property type="entry name" value="Duplicated hybrid motif"/>
    <property type="match status" value="1"/>
</dbReference>
<reference evidence="16 17" key="1">
    <citation type="submission" date="2024-02" db="EMBL/GenBank/DDBJ databases">
        <title>The Genome Sequence of Enterococcus sp. DIV0159.</title>
        <authorList>
            <person name="Earl A."/>
            <person name="Manson A."/>
            <person name="Gilmore M."/>
            <person name="Sanders J."/>
            <person name="Shea T."/>
            <person name="Howe W."/>
            <person name="Livny J."/>
            <person name="Cuomo C."/>
            <person name="Neafsey D."/>
            <person name="Birren B."/>
        </authorList>
    </citation>
    <scope>NUCLEOTIDE SEQUENCE [LARGE SCALE GENOMIC DNA]</scope>
    <source>
        <strain evidence="16 17">665A</strain>
    </source>
</reference>
<dbReference type="InterPro" id="IPR050558">
    <property type="entry name" value="PTS_Sugar-Specific_Components"/>
</dbReference>
<evidence type="ECO:0000256" key="3">
    <source>
        <dbReference type="ARBA" id="ARBA00022475"/>
    </source>
</evidence>
<keyword evidence="5" id="KW-0808">Transferase</keyword>
<gene>
    <name evidence="16" type="ORF">JZO67_001688</name>
</gene>
<dbReference type="InterPro" id="IPR011055">
    <property type="entry name" value="Dup_hybrid_motif"/>
</dbReference>
<dbReference type="CDD" id="cd00212">
    <property type="entry name" value="PTS_IIB_glc"/>
    <property type="match status" value="1"/>
</dbReference>
<dbReference type="PROSITE" id="PS51093">
    <property type="entry name" value="PTS_EIIA_TYPE_1"/>
    <property type="match status" value="1"/>
</dbReference>
<feature type="domain" description="PTS EIIB type-1" evidence="14">
    <location>
        <begin position="4"/>
        <end position="86"/>
    </location>
</feature>
<dbReference type="InterPro" id="IPR013013">
    <property type="entry name" value="PTS_EIIC_1"/>
</dbReference>
<dbReference type="Pfam" id="PF00367">
    <property type="entry name" value="PTS_EIIB"/>
    <property type="match status" value="1"/>
</dbReference>
<dbReference type="NCBIfam" id="TIGR00830">
    <property type="entry name" value="PTBA"/>
    <property type="match status" value="1"/>
</dbReference>
<dbReference type="PROSITE" id="PS51103">
    <property type="entry name" value="PTS_EIIC_TYPE_1"/>
    <property type="match status" value="1"/>
</dbReference>
<dbReference type="PANTHER" id="PTHR30175">
    <property type="entry name" value="PHOSPHOTRANSFERASE SYSTEM TRANSPORT PROTEIN"/>
    <property type="match status" value="1"/>
</dbReference>
<feature type="active site" description="Phosphocysteine intermediate; for EIIB activity" evidence="11">
    <location>
        <position position="26"/>
    </location>
</feature>
<dbReference type="InterPro" id="IPR001996">
    <property type="entry name" value="PTS_IIB_1"/>
</dbReference>
<organism evidence="16 17">
    <name type="scientific">Candidatus Enterococcus ferrettii</name>
    <dbReference type="NCBI Taxonomy" id="2815324"/>
    <lineage>
        <taxon>Bacteria</taxon>
        <taxon>Bacillati</taxon>
        <taxon>Bacillota</taxon>
        <taxon>Bacilli</taxon>
        <taxon>Lactobacillales</taxon>
        <taxon>Enterococcaceae</taxon>
        <taxon>Enterococcus</taxon>
    </lineage>
</organism>
<feature type="transmembrane region" description="Helical" evidence="12">
    <location>
        <begin position="323"/>
        <end position="344"/>
    </location>
</feature>
<dbReference type="EMBL" id="JAFREL020000001">
    <property type="protein sequence ID" value="MEO1769737.1"/>
    <property type="molecule type" value="Genomic_DNA"/>
</dbReference>
<keyword evidence="7 12" id="KW-0812">Transmembrane</keyword>
<keyword evidence="9 12" id="KW-1133">Transmembrane helix</keyword>
<evidence type="ECO:0000256" key="11">
    <source>
        <dbReference type="PROSITE-ProRule" id="PRU00421"/>
    </source>
</evidence>
<feature type="domain" description="PTS EIIA type-1" evidence="13">
    <location>
        <begin position="482"/>
        <end position="585"/>
    </location>
</feature>
<keyword evidence="4" id="KW-0762">Sugar transport</keyword>
<evidence type="ECO:0000313" key="16">
    <source>
        <dbReference type="EMBL" id="MEO1769737.1"/>
    </source>
</evidence>
<feature type="transmembrane region" description="Helical" evidence="12">
    <location>
        <begin position="209"/>
        <end position="229"/>
    </location>
</feature>
<evidence type="ECO:0000259" key="14">
    <source>
        <dbReference type="PROSITE" id="PS51098"/>
    </source>
</evidence>
<keyword evidence="6" id="KW-0598">Phosphotransferase system</keyword>
<dbReference type="PROSITE" id="PS51098">
    <property type="entry name" value="PTS_EIIB_TYPE_1"/>
    <property type="match status" value="1"/>
</dbReference>
<keyword evidence="8" id="KW-0418">Kinase</keyword>
<protein>
    <submittedName>
        <fullName evidence="16">PTS system, beta-glucoside-specific IIA component</fullName>
    </submittedName>
</protein>
<feature type="transmembrane region" description="Helical" evidence="12">
    <location>
        <begin position="241"/>
        <end position="262"/>
    </location>
</feature>